<sequence length="201" mass="22815">MQNSAHYFNSIIRSSKCYPIDSIIAVLHICRGSIQFLEAISSFTRVAGVIPKQSSKIFGSLKNVSENYHVLDYARSEIISKQEIFLGEISSLARNQKFAIIDIGGYFAAVYPTLVNRFGDKLIGVVEDTENASPIHIDIHQIPENPIKNEPGHLHVDLMYKLDVIERDASSEDILYQWIEFGEVKNERLDIVLKKLRSQHL</sequence>
<evidence type="ECO:0000313" key="2">
    <source>
        <dbReference type="Proteomes" id="UP000762271"/>
    </source>
</evidence>
<organism evidence="1 2">
    <name type="scientific">Polynucleobacter paneuropaeus</name>
    <dbReference type="NCBI Taxonomy" id="2527775"/>
    <lineage>
        <taxon>Bacteria</taxon>
        <taxon>Pseudomonadati</taxon>
        <taxon>Pseudomonadota</taxon>
        <taxon>Betaproteobacteria</taxon>
        <taxon>Burkholderiales</taxon>
        <taxon>Burkholderiaceae</taxon>
        <taxon>Polynucleobacter</taxon>
    </lineage>
</organism>
<dbReference type="EMBL" id="JAANGI010000001">
    <property type="protein sequence ID" value="MBT8590807.1"/>
    <property type="molecule type" value="Genomic_DNA"/>
</dbReference>
<dbReference type="AlphaFoldDB" id="A0AAE2YJZ0"/>
<name>A0AAE2YJZ0_9BURK</name>
<reference evidence="1" key="1">
    <citation type="journal article" date="2021" name="Genome Biol. Evol.">
        <title>Continental-Scale Gene Flow Prevents Allopatric Divergence of Pelagic Freshwater Bacteria.</title>
        <authorList>
            <person name="Hoetzinger M."/>
            <person name="Pitt A."/>
            <person name="Huemer A."/>
            <person name="Hahn M.W."/>
        </authorList>
    </citation>
    <scope>NUCLEOTIDE SEQUENCE</scope>
    <source>
        <strain evidence="1">AP-YLGG-20-G6</strain>
    </source>
</reference>
<proteinExistence type="predicted"/>
<dbReference type="RefSeq" id="WP_112209049.1">
    <property type="nucleotide sequence ID" value="NZ_JAANHU010000001.1"/>
</dbReference>
<protein>
    <submittedName>
        <fullName evidence="1">Uncharacterized protein</fullName>
    </submittedName>
</protein>
<accession>A0AAE2YJZ0</accession>
<comment type="caution">
    <text evidence="1">The sequence shown here is derived from an EMBL/GenBank/DDBJ whole genome shotgun (WGS) entry which is preliminary data.</text>
</comment>
<dbReference type="Proteomes" id="UP000762271">
    <property type="component" value="Unassembled WGS sequence"/>
</dbReference>
<gene>
    <name evidence="1" type="ORF">G6693_02565</name>
</gene>
<evidence type="ECO:0000313" key="1">
    <source>
        <dbReference type="EMBL" id="MBT8590807.1"/>
    </source>
</evidence>